<dbReference type="EMBL" id="JAJSOF020000031">
    <property type="protein sequence ID" value="KAJ4431166.1"/>
    <property type="molecule type" value="Genomic_DNA"/>
</dbReference>
<dbReference type="Proteomes" id="UP001148838">
    <property type="component" value="Unassembled WGS sequence"/>
</dbReference>
<proteinExistence type="predicted"/>
<name>A0ABQ8SBX0_PERAM</name>
<sequence length="71" mass="7695">MHHSTTTKGIKLIATETGVSSVVFVVPASVSKRMSSCRKKSETAASFMREYVADKIAVKSESPSFTTIKNN</sequence>
<accession>A0ABQ8SBX0</accession>
<organism evidence="1 2">
    <name type="scientific">Periplaneta americana</name>
    <name type="common">American cockroach</name>
    <name type="synonym">Blatta americana</name>
    <dbReference type="NCBI Taxonomy" id="6978"/>
    <lineage>
        <taxon>Eukaryota</taxon>
        <taxon>Metazoa</taxon>
        <taxon>Ecdysozoa</taxon>
        <taxon>Arthropoda</taxon>
        <taxon>Hexapoda</taxon>
        <taxon>Insecta</taxon>
        <taxon>Pterygota</taxon>
        <taxon>Neoptera</taxon>
        <taxon>Polyneoptera</taxon>
        <taxon>Dictyoptera</taxon>
        <taxon>Blattodea</taxon>
        <taxon>Blattoidea</taxon>
        <taxon>Blattidae</taxon>
        <taxon>Blattinae</taxon>
        <taxon>Periplaneta</taxon>
    </lineage>
</organism>
<protein>
    <submittedName>
        <fullName evidence="1">Uncharacterized protein</fullName>
    </submittedName>
</protein>
<evidence type="ECO:0000313" key="2">
    <source>
        <dbReference type="Proteomes" id="UP001148838"/>
    </source>
</evidence>
<comment type="caution">
    <text evidence="1">The sequence shown here is derived from an EMBL/GenBank/DDBJ whole genome shotgun (WGS) entry which is preliminary data.</text>
</comment>
<keyword evidence="2" id="KW-1185">Reference proteome</keyword>
<gene>
    <name evidence="1" type="ORF">ANN_19761</name>
</gene>
<reference evidence="1 2" key="1">
    <citation type="journal article" date="2022" name="Allergy">
        <title>Genome assembly and annotation of Periplaneta americana reveal a comprehensive cockroach allergen profile.</title>
        <authorList>
            <person name="Wang L."/>
            <person name="Xiong Q."/>
            <person name="Saelim N."/>
            <person name="Wang L."/>
            <person name="Nong W."/>
            <person name="Wan A.T."/>
            <person name="Shi M."/>
            <person name="Liu X."/>
            <person name="Cao Q."/>
            <person name="Hui J.H.L."/>
            <person name="Sookrung N."/>
            <person name="Leung T.F."/>
            <person name="Tungtrongchitr A."/>
            <person name="Tsui S.K.W."/>
        </authorList>
    </citation>
    <scope>NUCLEOTIDE SEQUENCE [LARGE SCALE GENOMIC DNA]</scope>
    <source>
        <strain evidence="1">PWHHKU_190912</strain>
    </source>
</reference>
<evidence type="ECO:0000313" key="1">
    <source>
        <dbReference type="EMBL" id="KAJ4431166.1"/>
    </source>
</evidence>